<reference evidence="3 4" key="1">
    <citation type="submission" date="2024-01" db="EMBL/GenBank/DDBJ databases">
        <title>Genome assemblies of Stephania.</title>
        <authorList>
            <person name="Yang L."/>
        </authorList>
    </citation>
    <scope>NUCLEOTIDE SEQUENCE [LARGE SCALE GENOMIC DNA]</scope>
    <source>
        <strain evidence="3">QJT</strain>
        <tissue evidence="3">Leaf</tissue>
    </source>
</reference>
<keyword evidence="1" id="KW-0812">Transmembrane</keyword>
<feature type="transmembrane region" description="Helical" evidence="1">
    <location>
        <begin position="249"/>
        <end position="271"/>
    </location>
</feature>
<keyword evidence="1" id="KW-0472">Membrane</keyword>
<sequence length="274" mass="30356">MIKKELKHHLEVPVSADEIWAVYSSPDLAKHLLEQLLPGVFEKVKILEGDGGVGTVLLLKFPQACDKDSAAFLCGEVYDSRQREAIEGGGDGQGGYLDMGCTFYMDTIHVIAKGPDSCIIASKVNYEVPNEEIEKKVAPYISTEALEAMANVITNYVMNMKKKKALLELEVAAAKKKCEVNNGSSDLSKFILELLPRVFRDVEIVERKGGLGTDIRISIPPGLVCSVPVTNSNSDKFCGWRSGTNLRNWFLYLMSFVSLMLMVFLTSRFIADMF</sequence>
<keyword evidence="1" id="KW-1133">Transmembrane helix</keyword>
<dbReference type="AlphaFoldDB" id="A0AAP0I5R4"/>
<dbReference type="InterPro" id="IPR023393">
    <property type="entry name" value="START-like_dom_sf"/>
</dbReference>
<feature type="domain" description="Bet v I/Major latex protein" evidence="2">
    <location>
        <begin position="1"/>
        <end position="156"/>
    </location>
</feature>
<evidence type="ECO:0000259" key="2">
    <source>
        <dbReference type="Pfam" id="PF00407"/>
    </source>
</evidence>
<keyword evidence="4" id="KW-1185">Reference proteome</keyword>
<dbReference type="InterPro" id="IPR000916">
    <property type="entry name" value="Bet_v_I/MLP"/>
</dbReference>
<dbReference type="GO" id="GO:0006952">
    <property type="term" value="P:defense response"/>
    <property type="evidence" value="ECO:0007669"/>
    <property type="project" value="InterPro"/>
</dbReference>
<dbReference type="SUPFAM" id="SSF55961">
    <property type="entry name" value="Bet v1-like"/>
    <property type="match status" value="1"/>
</dbReference>
<protein>
    <recommendedName>
        <fullName evidence="2">Bet v I/Major latex protein domain-containing protein</fullName>
    </recommendedName>
</protein>
<dbReference type="Pfam" id="PF00407">
    <property type="entry name" value="Bet_v_1"/>
    <property type="match status" value="1"/>
</dbReference>
<gene>
    <name evidence="3" type="ORF">Sjap_017173</name>
</gene>
<dbReference type="EMBL" id="JBBNAE010000007">
    <property type="protein sequence ID" value="KAK9109113.1"/>
    <property type="molecule type" value="Genomic_DNA"/>
</dbReference>
<evidence type="ECO:0000313" key="3">
    <source>
        <dbReference type="EMBL" id="KAK9109113.1"/>
    </source>
</evidence>
<dbReference type="Proteomes" id="UP001417504">
    <property type="component" value="Unassembled WGS sequence"/>
</dbReference>
<dbReference type="Gene3D" id="3.30.530.20">
    <property type="match status" value="1"/>
</dbReference>
<evidence type="ECO:0000313" key="4">
    <source>
        <dbReference type="Proteomes" id="UP001417504"/>
    </source>
</evidence>
<proteinExistence type="predicted"/>
<organism evidence="3 4">
    <name type="scientific">Stephania japonica</name>
    <dbReference type="NCBI Taxonomy" id="461633"/>
    <lineage>
        <taxon>Eukaryota</taxon>
        <taxon>Viridiplantae</taxon>
        <taxon>Streptophyta</taxon>
        <taxon>Embryophyta</taxon>
        <taxon>Tracheophyta</taxon>
        <taxon>Spermatophyta</taxon>
        <taxon>Magnoliopsida</taxon>
        <taxon>Ranunculales</taxon>
        <taxon>Menispermaceae</taxon>
        <taxon>Menispermoideae</taxon>
        <taxon>Cissampelideae</taxon>
        <taxon>Stephania</taxon>
    </lineage>
</organism>
<accession>A0AAP0I5R4</accession>
<name>A0AAP0I5R4_9MAGN</name>
<evidence type="ECO:0000256" key="1">
    <source>
        <dbReference type="SAM" id="Phobius"/>
    </source>
</evidence>
<comment type="caution">
    <text evidence="3">The sequence shown here is derived from an EMBL/GenBank/DDBJ whole genome shotgun (WGS) entry which is preliminary data.</text>
</comment>